<dbReference type="Proteomes" id="UP000479000">
    <property type="component" value="Unassembled WGS sequence"/>
</dbReference>
<evidence type="ECO:0000313" key="1">
    <source>
        <dbReference type="EMBL" id="CAB0005881.1"/>
    </source>
</evidence>
<organism evidence="1 2">
    <name type="scientific">Nesidiocoris tenuis</name>
    <dbReference type="NCBI Taxonomy" id="355587"/>
    <lineage>
        <taxon>Eukaryota</taxon>
        <taxon>Metazoa</taxon>
        <taxon>Ecdysozoa</taxon>
        <taxon>Arthropoda</taxon>
        <taxon>Hexapoda</taxon>
        <taxon>Insecta</taxon>
        <taxon>Pterygota</taxon>
        <taxon>Neoptera</taxon>
        <taxon>Paraneoptera</taxon>
        <taxon>Hemiptera</taxon>
        <taxon>Heteroptera</taxon>
        <taxon>Panheteroptera</taxon>
        <taxon>Cimicomorpha</taxon>
        <taxon>Miridae</taxon>
        <taxon>Dicyphina</taxon>
        <taxon>Nesidiocoris</taxon>
    </lineage>
</organism>
<feature type="non-terminal residue" evidence="1">
    <location>
        <position position="1"/>
    </location>
</feature>
<dbReference type="EMBL" id="CADCXU010016734">
    <property type="protein sequence ID" value="CAB0005881.1"/>
    <property type="molecule type" value="Genomic_DNA"/>
</dbReference>
<evidence type="ECO:0000313" key="2">
    <source>
        <dbReference type="Proteomes" id="UP000479000"/>
    </source>
</evidence>
<name>A0A6H5GTD4_9HEMI</name>
<accession>A0A6H5GTD4</accession>
<gene>
    <name evidence="1" type="ORF">NTEN_LOCUS11358</name>
</gene>
<keyword evidence="2" id="KW-1185">Reference proteome</keyword>
<sequence length="50" mass="5543">CYKLGVCPARGAGRTSAAHSPSESVCVYGVKWLYWRLRLTMSALAAERRN</sequence>
<dbReference type="AlphaFoldDB" id="A0A6H5GTD4"/>
<proteinExistence type="predicted"/>
<reference evidence="1 2" key="1">
    <citation type="submission" date="2020-02" db="EMBL/GenBank/DDBJ databases">
        <authorList>
            <person name="Ferguson B K."/>
        </authorList>
    </citation>
    <scope>NUCLEOTIDE SEQUENCE [LARGE SCALE GENOMIC DNA]</scope>
</reference>
<protein>
    <submittedName>
        <fullName evidence="1">Uncharacterized protein</fullName>
    </submittedName>
</protein>